<dbReference type="PANTHER" id="PTHR46469:SF1">
    <property type="entry name" value="TRANSCRIPTION INITIATION FACTOR TFIID SUBUNIT 8"/>
    <property type="match status" value="1"/>
</dbReference>
<feature type="compositionally biased region" description="Acidic residues" evidence="7">
    <location>
        <begin position="130"/>
        <end position="149"/>
    </location>
</feature>
<dbReference type="Pfam" id="PF07524">
    <property type="entry name" value="Bromo_TP"/>
    <property type="match status" value="1"/>
</dbReference>
<comment type="subcellular location">
    <subcellularLocation>
        <location evidence="1">Nucleus</location>
    </subcellularLocation>
</comment>
<organism evidence="10 11">
    <name type="scientific">Diversispora epigaea</name>
    <dbReference type="NCBI Taxonomy" id="1348612"/>
    <lineage>
        <taxon>Eukaryota</taxon>
        <taxon>Fungi</taxon>
        <taxon>Fungi incertae sedis</taxon>
        <taxon>Mucoromycota</taxon>
        <taxon>Glomeromycotina</taxon>
        <taxon>Glomeromycetes</taxon>
        <taxon>Diversisporales</taxon>
        <taxon>Diversisporaceae</taxon>
        <taxon>Diversispora</taxon>
    </lineage>
</organism>
<protein>
    <recommendedName>
        <fullName evidence="3">Transcription initiation factor TFIID subunit 8</fullName>
    </recommendedName>
</protein>
<evidence type="ECO:0000256" key="2">
    <source>
        <dbReference type="ARBA" id="ARBA00008767"/>
    </source>
</evidence>
<dbReference type="GO" id="GO:0005669">
    <property type="term" value="C:transcription factor TFIID complex"/>
    <property type="evidence" value="ECO:0007669"/>
    <property type="project" value="InterPro"/>
</dbReference>
<dbReference type="CDD" id="cd00076">
    <property type="entry name" value="HFD_SF"/>
    <property type="match status" value="1"/>
</dbReference>
<dbReference type="GO" id="GO:0006367">
    <property type="term" value="P:transcription initiation at RNA polymerase II promoter"/>
    <property type="evidence" value="ECO:0007669"/>
    <property type="project" value="TreeGrafter"/>
</dbReference>
<evidence type="ECO:0000256" key="6">
    <source>
        <dbReference type="ARBA" id="ARBA00023242"/>
    </source>
</evidence>
<comment type="caution">
    <text evidence="10">The sequence shown here is derived from an EMBL/GenBank/DDBJ whole genome shotgun (WGS) entry which is preliminary data.</text>
</comment>
<dbReference type="InterPro" id="IPR006565">
    <property type="entry name" value="BTP"/>
</dbReference>
<dbReference type="STRING" id="1348612.A0A397GMG7"/>
<dbReference type="InterPro" id="IPR009072">
    <property type="entry name" value="Histone-fold"/>
</dbReference>
<gene>
    <name evidence="10" type="ORF">Glove_465g28</name>
</gene>
<evidence type="ECO:0000256" key="4">
    <source>
        <dbReference type="ARBA" id="ARBA00023015"/>
    </source>
</evidence>
<keyword evidence="6" id="KW-0539">Nucleus</keyword>
<accession>A0A397GMG7</accession>
<evidence type="ECO:0000256" key="3">
    <source>
        <dbReference type="ARBA" id="ARBA00017307"/>
    </source>
</evidence>
<evidence type="ECO:0000259" key="8">
    <source>
        <dbReference type="Pfam" id="PF07524"/>
    </source>
</evidence>
<dbReference type="InterPro" id="IPR037818">
    <property type="entry name" value="TAF8"/>
</dbReference>
<feature type="region of interest" description="Disordered" evidence="7">
    <location>
        <begin position="117"/>
        <end position="176"/>
    </location>
</feature>
<dbReference type="Gene3D" id="1.10.20.10">
    <property type="entry name" value="Histone, subunit A"/>
    <property type="match status" value="1"/>
</dbReference>
<name>A0A397GMG7_9GLOM</name>
<comment type="similarity">
    <text evidence="2">Belongs to the TAF8 family.</text>
</comment>
<evidence type="ECO:0000313" key="10">
    <source>
        <dbReference type="EMBL" id="RHZ52075.1"/>
    </source>
</evidence>
<dbReference type="GO" id="GO:0046982">
    <property type="term" value="F:protein heterodimerization activity"/>
    <property type="evidence" value="ECO:0007669"/>
    <property type="project" value="InterPro"/>
</dbReference>
<dbReference type="OrthoDB" id="2193813at2759"/>
<proteinExistence type="inferred from homology"/>
<dbReference type="EMBL" id="PQFF01000407">
    <property type="protein sequence ID" value="RHZ52075.1"/>
    <property type="molecule type" value="Genomic_DNA"/>
</dbReference>
<dbReference type="CDD" id="cd08049">
    <property type="entry name" value="TAF8"/>
    <property type="match status" value="1"/>
</dbReference>
<feature type="domain" description="Bromodomain associated" evidence="8">
    <location>
        <begin position="20"/>
        <end position="86"/>
    </location>
</feature>
<dbReference type="PANTHER" id="PTHR46469">
    <property type="entry name" value="TRANSCRIPTION INITIATION FACTOR TFIID SUBUNIT 8"/>
    <property type="match status" value="1"/>
</dbReference>
<evidence type="ECO:0000256" key="1">
    <source>
        <dbReference type="ARBA" id="ARBA00004123"/>
    </source>
</evidence>
<feature type="domain" description="Transcription factor TFIID subunit 8 C-terminal" evidence="9">
    <location>
        <begin position="180"/>
        <end position="229"/>
    </location>
</feature>
<evidence type="ECO:0000256" key="7">
    <source>
        <dbReference type="SAM" id="MobiDB-lite"/>
    </source>
</evidence>
<keyword evidence="4" id="KW-0805">Transcription regulation</keyword>
<keyword evidence="11" id="KW-1185">Reference proteome</keyword>
<dbReference type="InterPro" id="IPR019473">
    <property type="entry name" value="TFIID_su8_C"/>
</dbReference>
<dbReference type="Pfam" id="PF10406">
    <property type="entry name" value="TAF8_C"/>
    <property type="match status" value="1"/>
</dbReference>
<dbReference type="Proteomes" id="UP000266861">
    <property type="component" value="Unassembled WGS sequence"/>
</dbReference>
<dbReference type="AlphaFoldDB" id="A0A397GMG7"/>
<evidence type="ECO:0000313" key="11">
    <source>
        <dbReference type="Proteomes" id="UP000266861"/>
    </source>
</evidence>
<sequence length="331" mass="37031">MSDIKYSISVESKVANEIGKKVGAFFAQEAGFTSVTPTAYEALGNLTKLFLSNLIQTSRAYAELACRAQPNIHDIEKSLKDRNIRTGALEGFKKKMRRKDNYHKFALKLSSTLKPISTSTTTTKSVPEDIIVESEEEEEGEEEGEEEEERGGGAGGSTEEPKNKRQRRSSSFASSFRPSYVPSYMPPFPSKHSYKKTPVYPKRYDNDPIRLRELSLEQVKLVEKSLQKLTRHNEEPILIHSNIPESPLTSSTVVSANSSPIAAANDDPSSIRLSISNFDSTILHTGSNQKFKKDMMKNHNIISSNNSSTNININNKPKKPQISWNELCIQE</sequence>
<evidence type="ECO:0000259" key="9">
    <source>
        <dbReference type="Pfam" id="PF10406"/>
    </source>
</evidence>
<evidence type="ECO:0000256" key="5">
    <source>
        <dbReference type="ARBA" id="ARBA00023163"/>
    </source>
</evidence>
<reference evidence="10 11" key="1">
    <citation type="submission" date="2018-08" db="EMBL/GenBank/DDBJ databases">
        <title>Genome and evolution of the arbuscular mycorrhizal fungus Diversispora epigaea (formerly Glomus versiforme) and its bacterial endosymbionts.</title>
        <authorList>
            <person name="Sun X."/>
            <person name="Fei Z."/>
            <person name="Harrison M."/>
        </authorList>
    </citation>
    <scope>NUCLEOTIDE SEQUENCE [LARGE SCALE GENOMIC DNA]</scope>
    <source>
        <strain evidence="10 11">IT104</strain>
    </source>
</reference>
<keyword evidence="5" id="KW-0804">Transcription</keyword>